<protein>
    <submittedName>
        <fullName evidence="1">Uncharacterized protein</fullName>
    </submittedName>
</protein>
<evidence type="ECO:0000313" key="1">
    <source>
        <dbReference type="EMBL" id="TFK69948.1"/>
    </source>
</evidence>
<dbReference type="Proteomes" id="UP000308600">
    <property type="component" value="Unassembled WGS sequence"/>
</dbReference>
<organism evidence="1 2">
    <name type="scientific">Pluteus cervinus</name>
    <dbReference type="NCBI Taxonomy" id="181527"/>
    <lineage>
        <taxon>Eukaryota</taxon>
        <taxon>Fungi</taxon>
        <taxon>Dikarya</taxon>
        <taxon>Basidiomycota</taxon>
        <taxon>Agaricomycotina</taxon>
        <taxon>Agaricomycetes</taxon>
        <taxon>Agaricomycetidae</taxon>
        <taxon>Agaricales</taxon>
        <taxon>Pluteineae</taxon>
        <taxon>Pluteaceae</taxon>
        <taxon>Pluteus</taxon>
    </lineage>
</organism>
<dbReference type="EMBL" id="ML208321">
    <property type="protein sequence ID" value="TFK69948.1"/>
    <property type="molecule type" value="Genomic_DNA"/>
</dbReference>
<reference evidence="1 2" key="1">
    <citation type="journal article" date="2019" name="Nat. Ecol. Evol.">
        <title>Megaphylogeny resolves global patterns of mushroom evolution.</title>
        <authorList>
            <person name="Varga T."/>
            <person name="Krizsan K."/>
            <person name="Foldi C."/>
            <person name="Dima B."/>
            <person name="Sanchez-Garcia M."/>
            <person name="Sanchez-Ramirez S."/>
            <person name="Szollosi G.J."/>
            <person name="Szarkandi J.G."/>
            <person name="Papp V."/>
            <person name="Albert L."/>
            <person name="Andreopoulos W."/>
            <person name="Angelini C."/>
            <person name="Antonin V."/>
            <person name="Barry K.W."/>
            <person name="Bougher N.L."/>
            <person name="Buchanan P."/>
            <person name="Buyck B."/>
            <person name="Bense V."/>
            <person name="Catcheside P."/>
            <person name="Chovatia M."/>
            <person name="Cooper J."/>
            <person name="Damon W."/>
            <person name="Desjardin D."/>
            <person name="Finy P."/>
            <person name="Geml J."/>
            <person name="Haridas S."/>
            <person name="Hughes K."/>
            <person name="Justo A."/>
            <person name="Karasinski D."/>
            <person name="Kautmanova I."/>
            <person name="Kiss B."/>
            <person name="Kocsube S."/>
            <person name="Kotiranta H."/>
            <person name="LaButti K.M."/>
            <person name="Lechner B.E."/>
            <person name="Liimatainen K."/>
            <person name="Lipzen A."/>
            <person name="Lukacs Z."/>
            <person name="Mihaltcheva S."/>
            <person name="Morgado L.N."/>
            <person name="Niskanen T."/>
            <person name="Noordeloos M.E."/>
            <person name="Ohm R.A."/>
            <person name="Ortiz-Santana B."/>
            <person name="Ovrebo C."/>
            <person name="Racz N."/>
            <person name="Riley R."/>
            <person name="Savchenko A."/>
            <person name="Shiryaev A."/>
            <person name="Soop K."/>
            <person name="Spirin V."/>
            <person name="Szebenyi C."/>
            <person name="Tomsovsky M."/>
            <person name="Tulloss R.E."/>
            <person name="Uehling J."/>
            <person name="Grigoriev I.V."/>
            <person name="Vagvolgyi C."/>
            <person name="Papp T."/>
            <person name="Martin F.M."/>
            <person name="Miettinen O."/>
            <person name="Hibbett D.S."/>
            <person name="Nagy L.G."/>
        </authorList>
    </citation>
    <scope>NUCLEOTIDE SEQUENCE [LARGE SCALE GENOMIC DNA]</scope>
    <source>
        <strain evidence="1 2">NL-1719</strain>
    </source>
</reference>
<gene>
    <name evidence="1" type="ORF">BDN72DRAFT_575876</name>
</gene>
<name>A0ACD3AW61_9AGAR</name>
<evidence type="ECO:0000313" key="2">
    <source>
        <dbReference type="Proteomes" id="UP000308600"/>
    </source>
</evidence>
<proteinExistence type="predicted"/>
<sequence>MILQLSPPTGWIPVESGLRRIQGSSRGTRKCILIEDERRIRLRCKRHISPLTRETPLNAASLQGWIHRTLSRIGFFMLPQWIVFEDNRLTKNKQGSARHTSQKVSTTRGLSACVQKLPVTRPSVPELLSLSYILLIGVQEEHSRLLDAT</sequence>
<keyword evidence="2" id="KW-1185">Reference proteome</keyword>
<accession>A0ACD3AW61</accession>